<name>A0A7I9VJZ6_9BACT</name>
<dbReference type="InterPro" id="IPR058627">
    <property type="entry name" value="MdtA-like_C"/>
</dbReference>
<evidence type="ECO:0000313" key="8">
    <source>
        <dbReference type="EMBL" id="GEJ56722.1"/>
    </source>
</evidence>
<dbReference type="GO" id="GO:0022857">
    <property type="term" value="F:transmembrane transporter activity"/>
    <property type="evidence" value="ECO:0007669"/>
    <property type="project" value="InterPro"/>
</dbReference>
<feature type="domain" description="Multidrug resistance protein MdtA-like alpha-helical hairpin" evidence="4">
    <location>
        <begin position="103"/>
        <end position="171"/>
    </location>
</feature>
<dbReference type="InterPro" id="IPR058625">
    <property type="entry name" value="MdtA-like_BSH"/>
</dbReference>
<dbReference type="Gene3D" id="2.40.30.170">
    <property type="match status" value="1"/>
</dbReference>
<dbReference type="Pfam" id="PF25876">
    <property type="entry name" value="HH_MFP_RND"/>
    <property type="match status" value="1"/>
</dbReference>
<feature type="domain" description="Multidrug resistance protein MdtA-like barrel-sandwich hybrid" evidence="5">
    <location>
        <begin position="63"/>
        <end position="202"/>
    </location>
</feature>
<dbReference type="InterPro" id="IPR006143">
    <property type="entry name" value="RND_pump_MFP"/>
</dbReference>
<sequence length="408" mass="43431">MPVRSKLYLAVALAGVLSVLGGCRGQKAPPPPPAPEVTVAPVARRDLPIYVDAVATLDGFVNAEIRARVRGFLEQQRYPDGAPVKEGQLLFTIERSEYEAAVATARAAVARAESARAHARPLLARKRELAKVDGVSQQELEDAQAQDSDSEAQVQAARAQLRQAELNLSYTQVRSPISGVAGLALVRPGNLVGADGPTLLTTVSQVDLIRVTFPLSEGDYLRAPGRLRQLPARDAAWVRQQLPRLDRGGETVDGDPGVELVLSDGTVYRHRGVVVAVNRQIDPTTGTLQLQALFPNPERLLRPGQYGRVRLRQEGVGQGALVVPEKALSQIQGLYTLAVVGADEKVQLRQVKVGPGAGALRIVLDGVKEGERVVVDGLQAARDGVRVTAREAQTAALTPAAPPVTAAP</sequence>
<dbReference type="RefSeq" id="WP_176064206.1">
    <property type="nucleotide sequence ID" value="NZ_BJTG01000003.1"/>
</dbReference>
<evidence type="ECO:0000256" key="3">
    <source>
        <dbReference type="SAM" id="Coils"/>
    </source>
</evidence>
<reference evidence="9" key="1">
    <citation type="journal article" date="2020" name="Appl. Environ. Microbiol.">
        <title>Diazotrophic Anaeromyxobacter Isolates from Soils.</title>
        <authorList>
            <person name="Masuda Y."/>
            <person name="Yamanaka H."/>
            <person name="Xu Z.X."/>
            <person name="Shiratori Y."/>
            <person name="Aono T."/>
            <person name="Amachi S."/>
            <person name="Senoo K."/>
            <person name="Itoh H."/>
        </authorList>
    </citation>
    <scope>NUCLEOTIDE SEQUENCE [LARGE SCALE GENOMIC DNA]</scope>
    <source>
        <strain evidence="9">R267</strain>
    </source>
</reference>
<evidence type="ECO:0000259" key="5">
    <source>
        <dbReference type="Pfam" id="PF25917"/>
    </source>
</evidence>
<dbReference type="PANTHER" id="PTHR30158">
    <property type="entry name" value="ACRA/E-RELATED COMPONENT OF DRUG EFFLUX TRANSPORTER"/>
    <property type="match status" value="1"/>
</dbReference>
<evidence type="ECO:0000259" key="7">
    <source>
        <dbReference type="Pfam" id="PF25967"/>
    </source>
</evidence>
<comment type="subcellular location">
    <subcellularLocation>
        <location evidence="1">Cell envelope</location>
    </subcellularLocation>
</comment>
<dbReference type="Pfam" id="PF25944">
    <property type="entry name" value="Beta-barrel_RND"/>
    <property type="match status" value="1"/>
</dbReference>
<protein>
    <submittedName>
        <fullName evidence="8">MexX family efflux pump subunit</fullName>
    </submittedName>
</protein>
<dbReference type="EMBL" id="BJTG01000003">
    <property type="protein sequence ID" value="GEJ56722.1"/>
    <property type="molecule type" value="Genomic_DNA"/>
</dbReference>
<dbReference type="SUPFAM" id="SSF111369">
    <property type="entry name" value="HlyD-like secretion proteins"/>
    <property type="match status" value="1"/>
</dbReference>
<organism evidence="8 9">
    <name type="scientific">Anaeromyxobacter diazotrophicus</name>
    <dbReference type="NCBI Taxonomy" id="2590199"/>
    <lineage>
        <taxon>Bacteria</taxon>
        <taxon>Pseudomonadati</taxon>
        <taxon>Myxococcota</taxon>
        <taxon>Myxococcia</taxon>
        <taxon>Myxococcales</taxon>
        <taxon>Cystobacterineae</taxon>
        <taxon>Anaeromyxobacteraceae</taxon>
        <taxon>Anaeromyxobacter</taxon>
    </lineage>
</organism>
<evidence type="ECO:0000259" key="6">
    <source>
        <dbReference type="Pfam" id="PF25944"/>
    </source>
</evidence>
<evidence type="ECO:0000313" key="9">
    <source>
        <dbReference type="Proteomes" id="UP000503640"/>
    </source>
</evidence>
<feature type="domain" description="Multidrug resistance protein MdtA-like C-terminal permuted SH3" evidence="7">
    <location>
        <begin position="320"/>
        <end position="379"/>
    </location>
</feature>
<dbReference type="PROSITE" id="PS51257">
    <property type="entry name" value="PROKAR_LIPOPROTEIN"/>
    <property type="match status" value="1"/>
</dbReference>
<dbReference type="Gene3D" id="2.40.420.20">
    <property type="match status" value="1"/>
</dbReference>
<comment type="similarity">
    <text evidence="2">Belongs to the membrane fusion protein (MFP) (TC 8.A.1) family.</text>
</comment>
<dbReference type="InterPro" id="IPR058624">
    <property type="entry name" value="MdtA-like_HH"/>
</dbReference>
<dbReference type="Pfam" id="PF25917">
    <property type="entry name" value="BSH_RND"/>
    <property type="match status" value="1"/>
</dbReference>
<proteinExistence type="inferred from homology"/>
<evidence type="ECO:0000256" key="2">
    <source>
        <dbReference type="ARBA" id="ARBA00009477"/>
    </source>
</evidence>
<dbReference type="Proteomes" id="UP000503640">
    <property type="component" value="Unassembled WGS sequence"/>
</dbReference>
<dbReference type="GO" id="GO:0046677">
    <property type="term" value="P:response to antibiotic"/>
    <property type="evidence" value="ECO:0007669"/>
    <property type="project" value="TreeGrafter"/>
</dbReference>
<evidence type="ECO:0000259" key="4">
    <source>
        <dbReference type="Pfam" id="PF25876"/>
    </source>
</evidence>
<dbReference type="Gene3D" id="1.10.287.470">
    <property type="entry name" value="Helix hairpin bin"/>
    <property type="match status" value="1"/>
</dbReference>
<comment type="caution">
    <text evidence="8">The sequence shown here is derived from an EMBL/GenBank/DDBJ whole genome shotgun (WGS) entry which is preliminary data.</text>
</comment>
<dbReference type="NCBIfam" id="TIGR01730">
    <property type="entry name" value="RND_mfp"/>
    <property type="match status" value="1"/>
</dbReference>
<feature type="coiled-coil region" evidence="3">
    <location>
        <begin position="140"/>
        <end position="167"/>
    </location>
</feature>
<dbReference type="Pfam" id="PF25967">
    <property type="entry name" value="RND-MFP_C"/>
    <property type="match status" value="1"/>
</dbReference>
<accession>A0A7I9VJZ6</accession>
<keyword evidence="3" id="KW-0175">Coiled coil</keyword>
<feature type="domain" description="Multidrug resistance protein MdtA-like beta-barrel" evidence="6">
    <location>
        <begin position="253"/>
        <end position="312"/>
    </location>
</feature>
<keyword evidence="9" id="KW-1185">Reference proteome</keyword>
<dbReference type="AlphaFoldDB" id="A0A7I9VJZ6"/>
<dbReference type="GO" id="GO:0005886">
    <property type="term" value="C:plasma membrane"/>
    <property type="evidence" value="ECO:0007669"/>
    <property type="project" value="TreeGrafter"/>
</dbReference>
<evidence type="ECO:0000256" key="1">
    <source>
        <dbReference type="ARBA" id="ARBA00004196"/>
    </source>
</evidence>
<dbReference type="InterPro" id="IPR058626">
    <property type="entry name" value="MdtA-like_b-barrel"/>
</dbReference>
<dbReference type="Gene3D" id="2.40.50.100">
    <property type="match status" value="1"/>
</dbReference>
<gene>
    <name evidence="8" type="ORF">AMYX_14630</name>
</gene>